<dbReference type="PRINTS" id="PR00411">
    <property type="entry name" value="PNDRDTASEI"/>
</dbReference>
<dbReference type="AlphaFoldDB" id="A0A7D4HYF8"/>
<feature type="domain" description="FAD/NAD(P)-binding" evidence="2">
    <location>
        <begin position="17"/>
        <end position="334"/>
    </location>
</feature>
<organism evidence="4 5">
    <name type="scientific">Achromobacter pestifer</name>
    <dbReference type="NCBI Taxonomy" id="1353889"/>
    <lineage>
        <taxon>Bacteria</taxon>
        <taxon>Pseudomonadati</taxon>
        <taxon>Pseudomonadota</taxon>
        <taxon>Betaproteobacteria</taxon>
        <taxon>Burkholderiales</taxon>
        <taxon>Alcaligenaceae</taxon>
        <taxon>Achromobacter</taxon>
    </lineage>
</organism>
<dbReference type="Gene3D" id="3.50.50.60">
    <property type="entry name" value="FAD/NAD(P)-binding domain"/>
    <property type="match status" value="2"/>
</dbReference>
<dbReference type="Proteomes" id="UP000500970">
    <property type="component" value="Chromosome"/>
</dbReference>
<sequence>MLNSANQNTAEQADTQFDLIIVGAGPAGLSAALTAADHGLRVVVIDEQHDVGGQIFRQAPSTFQSEPSSAFKSYPFGRKLLEQARQSTQIQWRFGSTAWGVFRRPDHPGVRVGINCGSHAAMIDGAALLIATGAYDLPVAFPGWTLPGVMSAGGVQTLMKSQFLRPGRRFVLAGSHPLLLLVADLLVESGAEVAEVAIARPKPSLAELLSSWRALPGHLDLFRQAASALRNLRRHRVPIRFATLLTRASGNGAVEQVVLSNATPEWEPIAGTERALQTDILVTGYGLLASTELARQAGCATVWRPGQGGWIVSHDERMRTSRPRVFVAGEPAGIGGAEMAAIEGRIAALQAVLDLRGGAPDQAIQASLRQEDNARRKASRFSEAVLRFFEPRLDALTKLATPQTTVCRCEEVTAGAVQSFLADNPHASDVNSVKLACRTGMGFCQGRYCQHTVAHMVAATRKMEVDAAGAFTARAPVKPVPVAALAGLLEQTP</sequence>
<dbReference type="PRINTS" id="PR00368">
    <property type="entry name" value="FADPNR"/>
</dbReference>
<dbReference type="PANTHER" id="PTHR42949">
    <property type="entry name" value="ANAEROBIC GLYCEROL-3-PHOSPHATE DEHYDROGENASE SUBUNIT B"/>
    <property type="match status" value="1"/>
</dbReference>
<gene>
    <name evidence="4" type="ORF">FOC84_09035</name>
</gene>
<reference evidence="4 5" key="1">
    <citation type="submission" date="2020-05" db="EMBL/GenBank/DDBJ databases">
        <title>FDA dAtabase for Regulatory Grade micrObial Sequences (FDA-ARGOS): Supporting development and validation of Infectious Disease Dx tests.</title>
        <authorList>
            <person name="Sproer C."/>
            <person name="Gronow S."/>
            <person name="Severitt S."/>
            <person name="Schroder I."/>
            <person name="Tallon L."/>
            <person name="Sadzewicz L."/>
            <person name="Zhao X."/>
            <person name="Vavikolanu K."/>
            <person name="Mehta A."/>
            <person name="Aluvathingal J."/>
            <person name="Nadendla S."/>
            <person name="Myers T."/>
            <person name="Yan Y."/>
            <person name="Sichtig H."/>
        </authorList>
    </citation>
    <scope>NUCLEOTIDE SEQUENCE [LARGE SCALE GENOMIC DNA]</scope>
    <source>
        <strain evidence="4 5">FDAARGOS_790</strain>
    </source>
</reference>
<dbReference type="Gene3D" id="1.10.10.1100">
    <property type="entry name" value="BFD-like [2Fe-2S]-binding domain"/>
    <property type="match status" value="1"/>
</dbReference>
<evidence type="ECO:0000313" key="4">
    <source>
        <dbReference type="EMBL" id="QKH35078.1"/>
    </source>
</evidence>
<proteinExistence type="predicted"/>
<dbReference type="KEGG" id="apes:FOC84_09035"/>
<evidence type="ECO:0000256" key="1">
    <source>
        <dbReference type="ARBA" id="ARBA00023002"/>
    </source>
</evidence>
<keyword evidence="1" id="KW-0560">Oxidoreductase</keyword>
<accession>A0A7D4HYF8</accession>
<dbReference type="PIRSF" id="PIRSF037495">
    <property type="entry name" value="Opine_OX_OoxA/HcnB"/>
    <property type="match status" value="1"/>
</dbReference>
<evidence type="ECO:0000313" key="5">
    <source>
        <dbReference type="Proteomes" id="UP000500970"/>
    </source>
</evidence>
<dbReference type="Pfam" id="PF17806">
    <property type="entry name" value="SO_alpha_A3"/>
    <property type="match status" value="1"/>
</dbReference>
<feature type="domain" description="SoxA A3" evidence="3">
    <location>
        <begin position="410"/>
        <end position="487"/>
    </location>
</feature>
<dbReference type="SUPFAM" id="SSF51905">
    <property type="entry name" value="FAD/NAD(P)-binding domain"/>
    <property type="match status" value="1"/>
</dbReference>
<keyword evidence="5" id="KW-1185">Reference proteome</keyword>
<dbReference type="RefSeq" id="WP_173144124.1">
    <property type="nucleotide sequence ID" value="NZ_CP053985.1"/>
</dbReference>
<dbReference type="InterPro" id="IPR051691">
    <property type="entry name" value="Metab_Enz_Cyan_OpOx_G3PDH"/>
</dbReference>
<dbReference type="InterPro" id="IPR036188">
    <property type="entry name" value="FAD/NAD-bd_sf"/>
</dbReference>
<dbReference type="InterPro" id="IPR023753">
    <property type="entry name" value="FAD/NAD-binding_dom"/>
</dbReference>
<dbReference type="Pfam" id="PF07992">
    <property type="entry name" value="Pyr_redox_2"/>
    <property type="match status" value="1"/>
</dbReference>
<dbReference type="InterPro" id="IPR017224">
    <property type="entry name" value="Opine_Oxase_asu/HCN_bsu"/>
</dbReference>
<dbReference type="InterPro" id="IPR041854">
    <property type="entry name" value="BFD-like_2Fe2S-bd_dom_sf"/>
</dbReference>
<dbReference type="InterPro" id="IPR041117">
    <property type="entry name" value="SoxA_A3"/>
</dbReference>
<protein>
    <submittedName>
        <fullName evidence="4">FAD-dependent oxidoreductase</fullName>
    </submittedName>
</protein>
<dbReference type="CDD" id="cd19946">
    <property type="entry name" value="GlpA-like_Fer2_BFD-like"/>
    <property type="match status" value="1"/>
</dbReference>
<name>A0A7D4HYF8_9BURK</name>
<dbReference type="GO" id="GO:0016491">
    <property type="term" value="F:oxidoreductase activity"/>
    <property type="evidence" value="ECO:0007669"/>
    <property type="project" value="UniProtKB-KW"/>
</dbReference>
<evidence type="ECO:0000259" key="2">
    <source>
        <dbReference type="Pfam" id="PF07992"/>
    </source>
</evidence>
<evidence type="ECO:0000259" key="3">
    <source>
        <dbReference type="Pfam" id="PF17806"/>
    </source>
</evidence>
<dbReference type="PANTHER" id="PTHR42949:SF3">
    <property type="entry name" value="ANAEROBIC GLYCEROL-3-PHOSPHATE DEHYDROGENASE SUBUNIT B"/>
    <property type="match status" value="1"/>
</dbReference>
<dbReference type="EMBL" id="CP053985">
    <property type="protein sequence ID" value="QKH35078.1"/>
    <property type="molecule type" value="Genomic_DNA"/>
</dbReference>